<dbReference type="InterPro" id="IPR055357">
    <property type="entry name" value="LRR_At1g61320_AtMIF1"/>
</dbReference>
<dbReference type="PANTHER" id="PTHR31639">
    <property type="entry name" value="F-BOX PROTEIN-LIKE"/>
    <property type="match status" value="1"/>
</dbReference>
<dbReference type="PANTHER" id="PTHR31639:SF315">
    <property type="entry name" value="LEUCINE-RICH REPEAT DOMAIN SUPERFAMILY, F-BOX-LIKE DOMAIN SUPERFAMILY"/>
    <property type="match status" value="1"/>
</dbReference>
<feature type="domain" description="FBD" evidence="2">
    <location>
        <begin position="345"/>
        <end position="419"/>
    </location>
</feature>
<evidence type="ECO:0000313" key="4">
    <source>
        <dbReference type="Proteomes" id="UP001151760"/>
    </source>
</evidence>
<dbReference type="SMART" id="SM00579">
    <property type="entry name" value="FBD"/>
    <property type="match status" value="1"/>
</dbReference>
<protein>
    <submittedName>
        <fullName evidence="3">F-box/FBD/LRR-repeat protein</fullName>
    </submittedName>
</protein>
<dbReference type="Proteomes" id="UP001151760">
    <property type="component" value="Unassembled WGS sequence"/>
</dbReference>
<evidence type="ECO:0000259" key="2">
    <source>
        <dbReference type="SMART" id="SM00579"/>
    </source>
</evidence>
<dbReference type="Gene3D" id="3.80.10.10">
    <property type="entry name" value="Ribonuclease Inhibitor"/>
    <property type="match status" value="1"/>
</dbReference>
<accession>A0ABQ5D620</accession>
<evidence type="ECO:0000256" key="1">
    <source>
        <dbReference type="SAM" id="MobiDB-lite"/>
    </source>
</evidence>
<feature type="compositionally biased region" description="Acidic residues" evidence="1">
    <location>
        <begin position="1"/>
        <end position="19"/>
    </location>
</feature>
<comment type="caution">
    <text evidence="3">The sequence shown here is derived from an EMBL/GenBank/DDBJ whole genome shotgun (WGS) entry which is preliminary data.</text>
</comment>
<dbReference type="InterPro" id="IPR001810">
    <property type="entry name" value="F-box_dom"/>
</dbReference>
<dbReference type="Pfam" id="PF23622">
    <property type="entry name" value="LRR_At1g61320_AtMIF1"/>
    <property type="match status" value="1"/>
</dbReference>
<organism evidence="3 4">
    <name type="scientific">Tanacetum coccineum</name>
    <dbReference type="NCBI Taxonomy" id="301880"/>
    <lineage>
        <taxon>Eukaryota</taxon>
        <taxon>Viridiplantae</taxon>
        <taxon>Streptophyta</taxon>
        <taxon>Embryophyta</taxon>
        <taxon>Tracheophyta</taxon>
        <taxon>Spermatophyta</taxon>
        <taxon>Magnoliopsida</taxon>
        <taxon>eudicotyledons</taxon>
        <taxon>Gunneridae</taxon>
        <taxon>Pentapetalae</taxon>
        <taxon>asterids</taxon>
        <taxon>campanulids</taxon>
        <taxon>Asterales</taxon>
        <taxon>Asteraceae</taxon>
        <taxon>Asteroideae</taxon>
        <taxon>Anthemideae</taxon>
        <taxon>Anthemidinae</taxon>
        <taxon>Tanacetum</taxon>
    </lineage>
</organism>
<reference evidence="3" key="1">
    <citation type="journal article" date="2022" name="Int. J. Mol. Sci.">
        <title>Draft Genome of Tanacetum Coccineum: Genomic Comparison of Closely Related Tanacetum-Family Plants.</title>
        <authorList>
            <person name="Yamashiro T."/>
            <person name="Shiraishi A."/>
            <person name="Nakayama K."/>
            <person name="Satake H."/>
        </authorList>
    </citation>
    <scope>NUCLEOTIDE SEQUENCE</scope>
</reference>
<proteinExistence type="predicted"/>
<dbReference type="Pfam" id="PF00646">
    <property type="entry name" value="F-box"/>
    <property type="match status" value="1"/>
</dbReference>
<keyword evidence="4" id="KW-1185">Reference proteome</keyword>
<dbReference type="InterPro" id="IPR006566">
    <property type="entry name" value="FBD"/>
</dbReference>
<reference evidence="3" key="2">
    <citation type="submission" date="2022-01" db="EMBL/GenBank/DDBJ databases">
        <authorList>
            <person name="Yamashiro T."/>
            <person name="Shiraishi A."/>
            <person name="Satake H."/>
            <person name="Nakayama K."/>
        </authorList>
    </citation>
    <scope>NUCLEOTIDE SEQUENCE</scope>
</reference>
<gene>
    <name evidence="3" type="ORF">Tco_0924867</name>
</gene>
<dbReference type="Pfam" id="PF08387">
    <property type="entry name" value="FBD"/>
    <property type="match status" value="1"/>
</dbReference>
<dbReference type="InterPro" id="IPR036047">
    <property type="entry name" value="F-box-like_dom_sf"/>
</dbReference>
<name>A0ABQ5D620_9ASTR</name>
<sequence length="425" mass="48796">MADEEMADEEMADEEMADEEQQKDNQHSLVSVQQEHHEMKVQAEGSSLDIISSLPTTIIDTILCLLPIKDAVRTSKLSRDWRYNWVTIPKLVFDWGDMLGKTSHGILDAIHQVLLLHRGPILEFELSMRNVENKSNAIDQIISHLVRNNNTLKKFTLDLMESGFHTDFPLYEFPLSIFSLHQLTDLYVKNCTFDYNPTISGFRSLTSLYLETNNMINLSKKALLHFFSHCPLLKRLELVLGDEGIDEAITIMDIPKCLPVIEHLSFYRWTVESSAQNSVGRKLPMALVHLKYFCLNMMKLFDDDGLRFLGLVMRNSPNLEKIKLDIVDDGFDEDDIKLDTLKHCGDIWFEHLKELEIVDFSNAEGEMEFVELILAKSPVLENVIIVAHKYDVTEDEKLEISKTLLQSKRASPSANIIVERCSLCY</sequence>
<dbReference type="Gene3D" id="1.20.1280.50">
    <property type="match status" value="1"/>
</dbReference>
<feature type="region of interest" description="Disordered" evidence="1">
    <location>
        <begin position="1"/>
        <end position="36"/>
    </location>
</feature>
<dbReference type="InterPro" id="IPR032675">
    <property type="entry name" value="LRR_dom_sf"/>
</dbReference>
<dbReference type="EMBL" id="BQNB010014964">
    <property type="protein sequence ID" value="GJT34448.1"/>
    <property type="molecule type" value="Genomic_DNA"/>
</dbReference>
<dbReference type="SUPFAM" id="SSF81383">
    <property type="entry name" value="F-box domain"/>
    <property type="match status" value="1"/>
</dbReference>
<evidence type="ECO:0000313" key="3">
    <source>
        <dbReference type="EMBL" id="GJT34448.1"/>
    </source>
</evidence>
<dbReference type="SUPFAM" id="SSF52047">
    <property type="entry name" value="RNI-like"/>
    <property type="match status" value="1"/>
</dbReference>